<evidence type="ECO:0000256" key="3">
    <source>
        <dbReference type="ARBA" id="ARBA00022598"/>
    </source>
</evidence>
<keyword evidence="15" id="KW-1185">Reference proteome</keyword>
<feature type="domain" description="ATP-grasp" evidence="13">
    <location>
        <begin position="114"/>
        <end position="297"/>
    </location>
</feature>
<dbReference type="SUPFAM" id="SSF56059">
    <property type="entry name" value="Glutathione synthetase ATP-binding domain-like"/>
    <property type="match status" value="1"/>
</dbReference>
<evidence type="ECO:0000256" key="10">
    <source>
        <dbReference type="ARBA" id="ARBA00061239"/>
    </source>
</evidence>
<keyword evidence="9" id="KW-0464">Manganese</keyword>
<reference evidence="14 15" key="1">
    <citation type="journal article" date="2011" name="Genome Biol. Evol.">
        <title>Reductive evolution of bacterial genome in insect gut environment.</title>
        <authorList>
            <person name="Nikoh N."/>
            <person name="Hosokawa T."/>
            <person name="Ohshima K."/>
            <person name="Hattori M."/>
            <person name="Fukatsu T."/>
        </authorList>
    </citation>
    <scope>NUCLEOTIDE SEQUENCE [LARGE SCALE GENOMIC DNA]</scope>
    <source>
        <strain evidence="14 15">Mpkobe</strain>
    </source>
</reference>
<sequence>MHNYEDKTIRMKIAILSRDRTIYSCRRLSEAAKKQNHHVEIIDPLSCYIKINNALPTIYSRNEILPHFDAVIPRISTYINFYGTTILQQFENCGSYALNKSRAIKRTRDKFYTMQLLTKAGIDIPVTGISYYLKNTHHLIEMVGGPPLIIKLLEGTQGIGVILAETIAVAESIIDTFRSLNIKFMVQEFIKESKGKDLRCLVIGNEVVAAIERKAKTGDFRSNLHRGGKAYPVEITSLERDMAIQSAFTLGLNVAGVDILRANRGSLIMEVNASPGLEGIETVTGLDIASMMINWINCHYNADMY</sequence>
<evidence type="ECO:0000256" key="9">
    <source>
        <dbReference type="ARBA" id="ARBA00023211"/>
    </source>
</evidence>
<dbReference type="HOGENOM" id="CLU_054353_0_1_6"/>
<dbReference type="InterPro" id="IPR013651">
    <property type="entry name" value="ATP-grasp_RimK-type"/>
</dbReference>
<keyword evidence="5 12" id="KW-0547">Nucleotide-binding</keyword>
<dbReference type="InterPro" id="IPR041107">
    <property type="entry name" value="Rimk_N"/>
</dbReference>
<dbReference type="NCBIfam" id="NF007764">
    <property type="entry name" value="PRK10446.1"/>
    <property type="match status" value="1"/>
</dbReference>
<keyword evidence="6 12" id="KW-0067">ATP-binding</keyword>
<dbReference type="GO" id="GO:0046872">
    <property type="term" value="F:metal ion binding"/>
    <property type="evidence" value="ECO:0007669"/>
    <property type="project" value="UniProtKB-KW"/>
</dbReference>
<evidence type="ECO:0000256" key="7">
    <source>
        <dbReference type="ARBA" id="ARBA00022842"/>
    </source>
</evidence>
<gene>
    <name evidence="14" type="primary">rimK</name>
    <name evidence="14" type="ORF">ICMP_328</name>
</gene>
<dbReference type="Proteomes" id="UP000061704">
    <property type="component" value="Chromosome"/>
</dbReference>
<dbReference type="InterPro" id="IPR013815">
    <property type="entry name" value="ATP_grasp_subdomain_1"/>
</dbReference>
<comment type="cofactor">
    <cofactor evidence="2">
        <name>Mg(2+)</name>
        <dbReference type="ChEBI" id="CHEBI:18420"/>
    </cofactor>
</comment>
<evidence type="ECO:0000256" key="2">
    <source>
        <dbReference type="ARBA" id="ARBA00001946"/>
    </source>
</evidence>
<proteinExistence type="inferred from homology"/>
<dbReference type="Gene3D" id="3.30.1490.20">
    <property type="entry name" value="ATP-grasp fold, A domain"/>
    <property type="match status" value="1"/>
</dbReference>
<evidence type="ECO:0000259" key="13">
    <source>
        <dbReference type="PROSITE" id="PS50975"/>
    </source>
</evidence>
<evidence type="ECO:0000256" key="11">
    <source>
        <dbReference type="ARBA" id="ARBA00072141"/>
    </source>
</evidence>
<dbReference type="GO" id="GO:0009432">
    <property type="term" value="P:SOS response"/>
    <property type="evidence" value="ECO:0007669"/>
    <property type="project" value="TreeGrafter"/>
</dbReference>
<keyword evidence="4" id="KW-0479">Metal-binding</keyword>
<dbReference type="STRING" id="476281.ICMP_328"/>
<keyword evidence="3" id="KW-0436">Ligase</keyword>
<dbReference type="PANTHER" id="PTHR21621:SF7">
    <property type="entry name" value="RIBOSOMAL PROTEIN BS6--L-GLUTAMATE LIGASE"/>
    <property type="match status" value="1"/>
</dbReference>
<dbReference type="NCBIfam" id="TIGR00768">
    <property type="entry name" value="rimK_fam"/>
    <property type="match status" value="1"/>
</dbReference>
<dbReference type="GO" id="GO:0018169">
    <property type="term" value="F:ribosomal S6-glutamic acid ligase activity"/>
    <property type="evidence" value="ECO:0007669"/>
    <property type="project" value="TreeGrafter"/>
</dbReference>
<dbReference type="Gene3D" id="3.40.50.20">
    <property type="match status" value="1"/>
</dbReference>
<dbReference type="AlphaFoldDB" id="C5WCX6"/>
<dbReference type="Pfam" id="PF08443">
    <property type="entry name" value="RimK"/>
    <property type="match status" value="1"/>
</dbReference>
<dbReference type="InterPro" id="IPR004666">
    <property type="entry name" value="Rp_bS6_RimK/Lys_biosynth_LsyX"/>
</dbReference>
<name>C5WCX6_9ENTR</name>
<dbReference type="FunFam" id="3.30.1490.20:FF:000005">
    <property type="entry name" value="Probable alpha-L-glutamate ligase 1"/>
    <property type="match status" value="1"/>
</dbReference>
<evidence type="ECO:0000313" key="15">
    <source>
        <dbReference type="Proteomes" id="UP000061704"/>
    </source>
</evidence>
<organism evidence="14 15">
    <name type="scientific">Candidatus Ishikawaella capsulata Mpkobe</name>
    <dbReference type="NCBI Taxonomy" id="476281"/>
    <lineage>
        <taxon>Bacteria</taxon>
        <taxon>Pseudomonadati</taxon>
        <taxon>Pseudomonadota</taxon>
        <taxon>Gammaproteobacteria</taxon>
        <taxon>Enterobacterales</taxon>
        <taxon>Enterobacteriaceae</taxon>
        <taxon>Candidatus Ishikawella</taxon>
    </lineage>
</organism>
<protein>
    <recommendedName>
        <fullName evidence="11">Probable alpha-L-glutamate ligase</fullName>
    </recommendedName>
</protein>
<dbReference type="GO" id="GO:0005737">
    <property type="term" value="C:cytoplasm"/>
    <property type="evidence" value="ECO:0007669"/>
    <property type="project" value="TreeGrafter"/>
</dbReference>
<comment type="similarity">
    <text evidence="10">In the C-terminal section; belongs to the RimK family.</text>
</comment>
<dbReference type="GO" id="GO:0005524">
    <property type="term" value="F:ATP binding"/>
    <property type="evidence" value="ECO:0007669"/>
    <property type="project" value="UniProtKB-UniRule"/>
</dbReference>
<evidence type="ECO:0000313" key="14">
    <source>
        <dbReference type="EMBL" id="BAH83182.1"/>
    </source>
</evidence>
<dbReference type="Pfam" id="PF18030">
    <property type="entry name" value="Rimk_N"/>
    <property type="match status" value="1"/>
</dbReference>
<evidence type="ECO:0000256" key="5">
    <source>
        <dbReference type="ARBA" id="ARBA00022741"/>
    </source>
</evidence>
<evidence type="ECO:0000256" key="12">
    <source>
        <dbReference type="PROSITE-ProRule" id="PRU00409"/>
    </source>
</evidence>
<evidence type="ECO:0000256" key="6">
    <source>
        <dbReference type="ARBA" id="ARBA00022840"/>
    </source>
</evidence>
<dbReference type="KEGG" id="icp:ICMP_328"/>
<dbReference type="InterPro" id="IPR011761">
    <property type="entry name" value="ATP-grasp"/>
</dbReference>
<keyword evidence="8" id="KW-0648">Protein biosynthesis</keyword>
<evidence type="ECO:0000256" key="4">
    <source>
        <dbReference type="ARBA" id="ARBA00022723"/>
    </source>
</evidence>
<dbReference type="PROSITE" id="PS50975">
    <property type="entry name" value="ATP_GRASP"/>
    <property type="match status" value="1"/>
</dbReference>
<keyword evidence="7" id="KW-0460">Magnesium</keyword>
<dbReference type="EMBL" id="AP010872">
    <property type="protein sequence ID" value="BAH83182.1"/>
    <property type="molecule type" value="Genomic_DNA"/>
</dbReference>
<comment type="cofactor">
    <cofactor evidence="1">
        <name>Mn(2+)</name>
        <dbReference type="ChEBI" id="CHEBI:29035"/>
    </cofactor>
</comment>
<evidence type="ECO:0000256" key="8">
    <source>
        <dbReference type="ARBA" id="ARBA00022917"/>
    </source>
</evidence>
<dbReference type="PANTHER" id="PTHR21621">
    <property type="entry name" value="RIBOSOMAL PROTEIN S6 MODIFICATION PROTEIN"/>
    <property type="match status" value="1"/>
</dbReference>
<dbReference type="GO" id="GO:0006412">
    <property type="term" value="P:translation"/>
    <property type="evidence" value="ECO:0007669"/>
    <property type="project" value="UniProtKB-KW"/>
</dbReference>
<dbReference type="Gene3D" id="3.30.470.20">
    <property type="entry name" value="ATP-grasp fold, B domain"/>
    <property type="match status" value="1"/>
</dbReference>
<accession>C5WCX6</accession>
<evidence type="ECO:0000256" key="1">
    <source>
        <dbReference type="ARBA" id="ARBA00001936"/>
    </source>
</evidence>